<protein>
    <submittedName>
        <fullName evidence="1">Uncharacterized protein</fullName>
    </submittedName>
</protein>
<evidence type="ECO:0000313" key="1">
    <source>
        <dbReference type="EMBL" id="KMQ86801.1"/>
    </source>
</evidence>
<dbReference type="Proteomes" id="UP000036403">
    <property type="component" value="Unassembled WGS sequence"/>
</dbReference>
<gene>
    <name evidence="1" type="ORF">RF55_14121</name>
</gene>
<dbReference type="PaxDb" id="67767-A0A0J7K9A6"/>
<accession>A0A0J7K9A6</accession>
<dbReference type="AlphaFoldDB" id="A0A0J7K9A6"/>
<sequence length="115" mass="13362">MNRGGRPLHKYWEEGKYKKQYESKKLLAYCTICKKTICYTAESRLRDHRKSCQELLIEDEELEEVVSRDESEANTLVHPDSVMLNVTNEENTDVLATLLKCYSNSATETFNLDAH</sequence>
<organism evidence="1 2">
    <name type="scientific">Lasius niger</name>
    <name type="common">Black garden ant</name>
    <dbReference type="NCBI Taxonomy" id="67767"/>
    <lineage>
        <taxon>Eukaryota</taxon>
        <taxon>Metazoa</taxon>
        <taxon>Ecdysozoa</taxon>
        <taxon>Arthropoda</taxon>
        <taxon>Hexapoda</taxon>
        <taxon>Insecta</taxon>
        <taxon>Pterygota</taxon>
        <taxon>Neoptera</taxon>
        <taxon>Endopterygota</taxon>
        <taxon>Hymenoptera</taxon>
        <taxon>Apocrita</taxon>
        <taxon>Aculeata</taxon>
        <taxon>Formicoidea</taxon>
        <taxon>Formicidae</taxon>
        <taxon>Formicinae</taxon>
        <taxon>Lasius</taxon>
        <taxon>Lasius</taxon>
    </lineage>
</organism>
<dbReference type="EMBL" id="LBMM01011488">
    <property type="protein sequence ID" value="KMQ86801.1"/>
    <property type="molecule type" value="Genomic_DNA"/>
</dbReference>
<proteinExistence type="predicted"/>
<comment type="caution">
    <text evidence="1">The sequence shown here is derived from an EMBL/GenBank/DDBJ whole genome shotgun (WGS) entry which is preliminary data.</text>
</comment>
<evidence type="ECO:0000313" key="2">
    <source>
        <dbReference type="Proteomes" id="UP000036403"/>
    </source>
</evidence>
<name>A0A0J7K9A6_LASNI</name>
<keyword evidence="2" id="KW-1185">Reference proteome</keyword>
<dbReference type="OrthoDB" id="7683164at2759"/>
<reference evidence="1 2" key="1">
    <citation type="submission" date="2015-04" db="EMBL/GenBank/DDBJ databases">
        <title>Lasius niger genome sequencing.</title>
        <authorList>
            <person name="Konorov E.A."/>
            <person name="Nikitin M.A."/>
            <person name="Kirill M.V."/>
            <person name="Chang P."/>
        </authorList>
    </citation>
    <scope>NUCLEOTIDE SEQUENCE [LARGE SCALE GENOMIC DNA]</scope>
    <source>
        <tissue evidence="1">Whole</tissue>
    </source>
</reference>